<evidence type="ECO:0000313" key="10">
    <source>
        <dbReference type="Proteomes" id="UP001267290"/>
    </source>
</evidence>
<evidence type="ECO:0000256" key="1">
    <source>
        <dbReference type="ARBA" id="ARBA00004651"/>
    </source>
</evidence>
<evidence type="ECO:0000256" key="2">
    <source>
        <dbReference type="ARBA" id="ARBA00022448"/>
    </source>
</evidence>
<feature type="domain" description="ABC transmembrane type-1" evidence="8">
    <location>
        <begin position="73"/>
        <end position="272"/>
    </location>
</feature>
<dbReference type="Proteomes" id="UP001267290">
    <property type="component" value="Unassembled WGS sequence"/>
</dbReference>
<protein>
    <submittedName>
        <fullName evidence="9">Aldouronate transport system permease protein</fullName>
    </submittedName>
</protein>
<feature type="transmembrane region" description="Helical" evidence="7">
    <location>
        <begin position="108"/>
        <end position="128"/>
    </location>
</feature>
<dbReference type="EMBL" id="JAVDSB010000013">
    <property type="protein sequence ID" value="MDR6553902.1"/>
    <property type="molecule type" value="Genomic_DNA"/>
</dbReference>
<feature type="transmembrane region" description="Helical" evidence="7">
    <location>
        <begin position="181"/>
        <end position="202"/>
    </location>
</feature>
<accession>A0ABU1P2D8</accession>
<evidence type="ECO:0000256" key="3">
    <source>
        <dbReference type="ARBA" id="ARBA00022475"/>
    </source>
</evidence>
<evidence type="ECO:0000259" key="8">
    <source>
        <dbReference type="PROSITE" id="PS50928"/>
    </source>
</evidence>
<keyword evidence="2 7" id="KW-0813">Transport</keyword>
<evidence type="ECO:0000256" key="4">
    <source>
        <dbReference type="ARBA" id="ARBA00022692"/>
    </source>
</evidence>
<evidence type="ECO:0000256" key="6">
    <source>
        <dbReference type="ARBA" id="ARBA00023136"/>
    </source>
</evidence>
<dbReference type="PROSITE" id="PS50928">
    <property type="entry name" value="ABC_TM1"/>
    <property type="match status" value="1"/>
</dbReference>
<dbReference type="SUPFAM" id="SSF161098">
    <property type="entry name" value="MetI-like"/>
    <property type="match status" value="1"/>
</dbReference>
<dbReference type="Gene3D" id="1.10.3720.10">
    <property type="entry name" value="MetI-like"/>
    <property type="match status" value="1"/>
</dbReference>
<dbReference type="Pfam" id="PF00528">
    <property type="entry name" value="BPD_transp_1"/>
    <property type="match status" value="1"/>
</dbReference>
<comment type="similarity">
    <text evidence="7">Belongs to the binding-protein-dependent transport system permease family.</text>
</comment>
<dbReference type="CDD" id="cd06261">
    <property type="entry name" value="TM_PBP2"/>
    <property type="match status" value="1"/>
</dbReference>
<evidence type="ECO:0000256" key="5">
    <source>
        <dbReference type="ARBA" id="ARBA00022989"/>
    </source>
</evidence>
<comment type="caution">
    <text evidence="9">The sequence shown here is derived from an EMBL/GenBank/DDBJ whole genome shotgun (WGS) entry which is preliminary data.</text>
</comment>
<dbReference type="InterPro" id="IPR000515">
    <property type="entry name" value="MetI-like"/>
</dbReference>
<sequence>MIKSKGTRVGDWIIACICFLCILVCLLPLLNILARSLSSANSLVKNEVLLLPVGLNFDAYVTVLGDSKYTWALLFTAILTVVSTLWSMFMTILCAYPLTYDNLKGKKIIVALVIFTMYFSAGTIPFYLLLKELHLLNNPLVLILPNCISVFNVIIMRSFFFGIPESLRESAEIDGAGPLRVLISIYLPLSTPVLATLALFYAVGRWNGFSDALMFMSNRTYFPIQLLLYNILNSVSSIEVATQEGFSSPGLSETIKSATVMFATVPILLIYPWLQRYFISGVTIGAVKG</sequence>
<feature type="transmembrane region" description="Helical" evidence="7">
    <location>
        <begin position="71"/>
        <end position="96"/>
    </location>
</feature>
<comment type="subcellular location">
    <subcellularLocation>
        <location evidence="1 7">Cell membrane</location>
        <topology evidence="1 7">Multi-pass membrane protein</topology>
    </subcellularLocation>
</comment>
<keyword evidence="3" id="KW-1003">Cell membrane</keyword>
<dbReference type="InterPro" id="IPR035906">
    <property type="entry name" value="MetI-like_sf"/>
</dbReference>
<organism evidence="9 10">
    <name type="scientific">Paenibacillus qinlingensis</name>
    <dbReference type="NCBI Taxonomy" id="1837343"/>
    <lineage>
        <taxon>Bacteria</taxon>
        <taxon>Bacillati</taxon>
        <taxon>Bacillota</taxon>
        <taxon>Bacilli</taxon>
        <taxon>Bacillales</taxon>
        <taxon>Paenibacillaceae</taxon>
        <taxon>Paenibacillus</taxon>
    </lineage>
</organism>
<keyword evidence="5 7" id="KW-1133">Transmembrane helix</keyword>
<feature type="transmembrane region" description="Helical" evidence="7">
    <location>
        <begin position="12"/>
        <end position="34"/>
    </location>
</feature>
<feature type="transmembrane region" description="Helical" evidence="7">
    <location>
        <begin position="254"/>
        <end position="274"/>
    </location>
</feature>
<reference evidence="9 10" key="1">
    <citation type="submission" date="2023-07" db="EMBL/GenBank/DDBJ databases">
        <title>Sorghum-associated microbial communities from plants grown in Nebraska, USA.</title>
        <authorList>
            <person name="Schachtman D."/>
        </authorList>
    </citation>
    <scope>NUCLEOTIDE SEQUENCE [LARGE SCALE GENOMIC DNA]</scope>
    <source>
        <strain evidence="9 10">CC258</strain>
    </source>
</reference>
<feature type="transmembrane region" description="Helical" evidence="7">
    <location>
        <begin position="140"/>
        <end position="160"/>
    </location>
</feature>
<evidence type="ECO:0000313" key="9">
    <source>
        <dbReference type="EMBL" id="MDR6553902.1"/>
    </source>
</evidence>
<keyword evidence="6 7" id="KW-0472">Membrane</keyword>
<keyword evidence="10" id="KW-1185">Reference proteome</keyword>
<proteinExistence type="inferred from homology"/>
<keyword evidence="4 7" id="KW-0812">Transmembrane</keyword>
<evidence type="ECO:0000256" key="7">
    <source>
        <dbReference type="RuleBase" id="RU363032"/>
    </source>
</evidence>
<dbReference type="PANTHER" id="PTHR43744">
    <property type="entry name" value="ABC TRANSPORTER PERMEASE PROTEIN MG189-RELATED-RELATED"/>
    <property type="match status" value="1"/>
</dbReference>
<name>A0ABU1P2D8_9BACL</name>
<gene>
    <name evidence="9" type="ORF">J2736_005112</name>
</gene>
<dbReference type="PANTHER" id="PTHR43744:SF9">
    <property type="entry name" value="POLYGALACTURONAN_RHAMNOGALACTURONAN TRANSPORT SYSTEM PERMEASE PROTEIN YTCP"/>
    <property type="match status" value="1"/>
</dbReference>
<dbReference type="RefSeq" id="WP_310501354.1">
    <property type="nucleotide sequence ID" value="NZ_JAVDSB010000013.1"/>
</dbReference>